<dbReference type="Proteomes" id="UP000790377">
    <property type="component" value="Unassembled WGS sequence"/>
</dbReference>
<accession>A0ACB8A5U0</accession>
<name>A0ACB8A5U0_9AGAM</name>
<keyword evidence="2" id="KW-1185">Reference proteome</keyword>
<organism evidence="1 2">
    <name type="scientific">Hygrophoropsis aurantiaca</name>
    <dbReference type="NCBI Taxonomy" id="72124"/>
    <lineage>
        <taxon>Eukaryota</taxon>
        <taxon>Fungi</taxon>
        <taxon>Dikarya</taxon>
        <taxon>Basidiomycota</taxon>
        <taxon>Agaricomycotina</taxon>
        <taxon>Agaricomycetes</taxon>
        <taxon>Agaricomycetidae</taxon>
        <taxon>Boletales</taxon>
        <taxon>Coniophorineae</taxon>
        <taxon>Hygrophoropsidaceae</taxon>
        <taxon>Hygrophoropsis</taxon>
    </lineage>
</organism>
<protein>
    <submittedName>
        <fullName evidence="1">RNA dependent RNA polymerase-domain-containing protein</fullName>
    </submittedName>
</protein>
<gene>
    <name evidence="1" type="ORF">BJ138DRAFT_319120</name>
</gene>
<evidence type="ECO:0000313" key="1">
    <source>
        <dbReference type="EMBL" id="KAH7908760.1"/>
    </source>
</evidence>
<reference evidence="1" key="1">
    <citation type="journal article" date="2021" name="New Phytol.">
        <title>Evolutionary innovations through gain and loss of genes in the ectomycorrhizal Boletales.</title>
        <authorList>
            <person name="Wu G."/>
            <person name="Miyauchi S."/>
            <person name="Morin E."/>
            <person name="Kuo A."/>
            <person name="Drula E."/>
            <person name="Varga T."/>
            <person name="Kohler A."/>
            <person name="Feng B."/>
            <person name="Cao Y."/>
            <person name="Lipzen A."/>
            <person name="Daum C."/>
            <person name="Hundley H."/>
            <person name="Pangilinan J."/>
            <person name="Johnson J."/>
            <person name="Barry K."/>
            <person name="LaButti K."/>
            <person name="Ng V."/>
            <person name="Ahrendt S."/>
            <person name="Min B."/>
            <person name="Choi I.G."/>
            <person name="Park H."/>
            <person name="Plett J.M."/>
            <person name="Magnuson J."/>
            <person name="Spatafora J.W."/>
            <person name="Nagy L.G."/>
            <person name="Henrissat B."/>
            <person name="Grigoriev I.V."/>
            <person name="Yang Z.L."/>
            <person name="Xu J."/>
            <person name="Martin F.M."/>
        </authorList>
    </citation>
    <scope>NUCLEOTIDE SEQUENCE</scope>
    <source>
        <strain evidence="1">ATCC 28755</strain>
    </source>
</reference>
<comment type="caution">
    <text evidence="1">The sequence shown here is derived from an EMBL/GenBank/DDBJ whole genome shotgun (WGS) entry which is preliminary data.</text>
</comment>
<evidence type="ECO:0000313" key="2">
    <source>
        <dbReference type="Proteomes" id="UP000790377"/>
    </source>
</evidence>
<dbReference type="EMBL" id="MU267799">
    <property type="protein sequence ID" value="KAH7908760.1"/>
    <property type="molecule type" value="Genomic_DNA"/>
</dbReference>
<proteinExistence type="predicted"/>
<sequence length="1195" mass="135452">MQFDIRNVDFETNEWAVTKALATILHACPGPFASDSDERRVNFKVTLNPGHSGVRNDGSGLLTLPPTIGPKFMRWLKSPRYTPIHVGGKILKFYRNSNPIPKGLVMELEKAPYIDPDIDQERQRRRRMVDADFRIANLQIGTFYRPVGSRPNDPRAFSVEWDADLVTSSLGWLRFEYDHKLLRAKIGDFMRGETQYHVVIKLSSINKLAIGYDFGNQFLCFDLLTPPIVEEELIGGSDRVLRRRVSALHPGHARVAPYAHHLRILLSEDGDLEKFERICAVVELRRPYKGVTIEATQQGFFSAKSLAEMQRWFTTLEKAGHWEIAFQAEAVLHNGLLNTKELRALIPSVEKLIAKHPEAAREVMRFFSEAAVHRPPSQTFQQCFDIVLHTKCRPRRQPPSGRFFSHRATFTPTRMLLEGPYIIQSNRIIREYEGYEEHFIRVDFRDEDGLQFRWDRDVDGTTYLQTRVGGILRNGFDIGGRHFQFLAYSSSALREHAVWFMNPFWHPVRGHVTPDNIRNMGDFADTIYSPSKYAARLAQAFTATDTSIIVQRDQWREIPDIQEGGIVFTDGVGTISKELANMIWWALCDGRSDNGKNTVTPSAYQIRFLGYKGMVAVDEQLTGIQMRLRPSMRKYRAKNDWGEIEIARAFDRPNLPHLNRPLVMVLEDRGAKLDAFMTLQDMAVADARMAHDSIERFTNVLDANKLGHNFSLSTTLKRLATLGLDLKPTRLQKPIDNPFLARLRACAINHVLRGIKHSARIPIPNSYMLVGVADEGNAYIKAGYTDVYTLAPGKIFACVQNPEDKEPTWISGPCVVSRSPVVHPGDVQRVYAIGQPPKDKMCLFAHLRNVVVFSSTGPQSLPSGLGGGDLDGDLYEIIQYPGLLVTEQVDPASYPPISPFSLKRPSEIEDVCDFIVEYISSDVVGLIADKHITIADQSKDGTSDGYCIKLAEMHSRAVDYVKHGVKVDIRDLPRNLIRYKPDWKAAEAEDFRRTDYYESARALGHLYRNITLEDIPDSFPRKVTKHFDDPISKVLKPLVDRQLQKYVGSDGGSLRVEVLFMAYRDELAYLSTTHTLSKLSGVRLREEEVVIGTILATCSQKRWRTDKIYSMKECASFLVNDTRRAFIEKMDSATGNDLREGLRRAWAAWDHSLMRSSSVDGDCFGAESFGLVALGSVLECLDRLGELPQSHPRED</sequence>